<reference evidence="2" key="1">
    <citation type="submission" date="2025-08" db="UniProtKB">
        <authorList>
            <consortium name="RefSeq"/>
        </authorList>
    </citation>
    <scope>IDENTIFICATION</scope>
</reference>
<sequence>MDKHFLLLFMIRGTLQMFAESKERSIVKGQSLATLTIPKEYGISFEVYLSSFPGSFTNIIRLTTFSGQDNCYGCRISTLFMNSQITLVVAPINGNGNYYVASNLLTIKTWNKVTIRQYMKNGFYINAATINGITVYSVQNNDVRVFENVKIYVSDIWYDPQPGYIRNLIVTDPCLIDTCGLLLTLSSSGQNDEINLRINMTTDCLCSIWNVTLYLQPESTLTLKSLVWDGFSTSNSFVEKNDKFSVVYVNKLLEDSYVAAKTVYGVDIATAKANVFIAVHSSWVYGGKDPVFGVNQQTISTPIERPIAPVIKISSAWNYKQLNGTTLQTKTHHFICGTLQIRQQSPCYQREISSGIIKFLPIQVLDVFAYDPDTMLIYGNTARNDIVEVNIFTNIPIIISKQKCFKIKMCGLFVDKQ</sequence>
<dbReference type="GeneID" id="136079832"/>
<name>A0ABM4BTM7_HYDVU</name>
<protein>
    <submittedName>
        <fullName evidence="2">Uncharacterized protein LOC136079832 isoform X1</fullName>
    </submittedName>
</protein>
<evidence type="ECO:0000313" key="2">
    <source>
        <dbReference type="RefSeq" id="XP_065652508.1"/>
    </source>
</evidence>
<gene>
    <name evidence="2" type="primary">LOC136079832</name>
</gene>
<dbReference type="Proteomes" id="UP001652625">
    <property type="component" value="Chromosome 04"/>
</dbReference>
<evidence type="ECO:0000313" key="1">
    <source>
        <dbReference type="Proteomes" id="UP001652625"/>
    </source>
</evidence>
<proteinExistence type="predicted"/>
<keyword evidence="1" id="KW-1185">Reference proteome</keyword>
<accession>A0ABM4BTM7</accession>
<dbReference type="RefSeq" id="XP_065652508.1">
    <property type="nucleotide sequence ID" value="XM_065796436.1"/>
</dbReference>
<organism evidence="1 2">
    <name type="scientific">Hydra vulgaris</name>
    <name type="common">Hydra</name>
    <name type="synonym">Hydra attenuata</name>
    <dbReference type="NCBI Taxonomy" id="6087"/>
    <lineage>
        <taxon>Eukaryota</taxon>
        <taxon>Metazoa</taxon>
        <taxon>Cnidaria</taxon>
        <taxon>Hydrozoa</taxon>
        <taxon>Hydroidolina</taxon>
        <taxon>Anthoathecata</taxon>
        <taxon>Aplanulata</taxon>
        <taxon>Hydridae</taxon>
        <taxon>Hydra</taxon>
    </lineage>
</organism>